<name>A0A835EKV7_9POAL</name>
<dbReference type="AlphaFoldDB" id="A0A835EKV7"/>
<evidence type="ECO:0000313" key="1">
    <source>
        <dbReference type="EMBL" id="KAF8694809.1"/>
    </source>
</evidence>
<protein>
    <submittedName>
        <fullName evidence="1">Uncharacterized protein</fullName>
    </submittedName>
</protein>
<dbReference type="EMBL" id="JACEFO010001901">
    <property type="protein sequence ID" value="KAF8694809.1"/>
    <property type="molecule type" value="Genomic_DNA"/>
</dbReference>
<evidence type="ECO:0000313" key="2">
    <source>
        <dbReference type="Proteomes" id="UP000636709"/>
    </source>
</evidence>
<comment type="caution">
    <text evidence="1">The sequence shown here is derived from an EMBL/GenBank/DDBJ whole genome shotgun (WGS) entry which is preliminary data.</text>
</comment>
<gene>
    <name evidence="1" type="ORF">HU200_037905</name>
</gene>
<organism evidence="1 2">
    <name type="scientific">Digitaria exilis</name>
    <dbReference type="NCBI Taxonomy" id="1010633"/>
    <lineage>
        <taxon>Eukaryota</taxon>
        <taxon>Viridiplantae</taxon>
        <taxon>Streptophyta</taxon>
        <taxon>Embryophyta</taxon>
        <taxon>Tracheophyta</taxon>
        <taxon>Spermatophyta</taxon>
        <taxon>Magnoliopsida</taxon>
        <taxon>Liliopsida</taxon>
        <taxon>Poales</taxon>
        <taxon>Poaceae</taxon>
        <taxon>PACMAD clade</taxon>
        <taxon>Panicoideae</taxon>
        <taxon>Panicodae</taxon>
        <taxon>Paniceae</taxon>
        <taxon>Anthephorinae</taxon>
        <taxon>Digitaria</taxon>
    </lineage>
</organism>
<dbReference type="Proteomes" id="UP000636709">
    <property type="component" value="Unassembled WGS sequence"/>
</dbReference>
<keyword evidence="2" id="KW-1185">Reference proteome</keyword>
<proteinExistence type="predicted"/>
<sequence>MNKGGLSRSNKGRSNPINNEDIPEEVICYTIIPRLPFKWVMSLKAISSVAGNIKMPWKLQGSNFEGWECHSIDVSNNGMLLCTTIDKDGLSMYKLVKVDGQCWELKHKKGWKDIMEMSGDALQFCHSMKLRNGWRKFYERWSVRPLGVESGQWVYLMLKVERKRSHKVLRYDIDTGKVDNFIKESGTEFSMYRAFGYRNSMAPIPPIHVPTL</sequence>
<reference evidence="1" key="1">
    <citation type="submission" date="2020-07" db="EMBL/GenBank/DDBJ databases">
        <title>Genome sequence and genetic diversity analysis of an under-domesticated orphan crop, white fonio (Digitaria exilis).</title>
        <authorList>
            <person name="Bennetzen J.L."/>
            <person name="Chen S."/>
            <person name="Ma X."/>
            <person name="Wang X."/>
            <person name="Yssel A.E.J."/>
            <person name="Chaluvadi S.R."/>
            <person name="Johnson M."/>
            <person name="Gangashetty P."/>
            <person name="Hamidou F."/>
            <person name="Sanogo M.D."/>
            <person name="Zwaenepoel A."/>
            <person name="Wallace J."/>
            <person name="Van De Peer Y."/>
            <person name="Van Deynze A."/>
        </authorList>
    </citation>
    <scope>NUCLEOTIDE SEQUENCE</scope>
    <source>
        <tissue evidence="1">Leaves</tissue>
    </source>
</reference>
<dbReference type="OrthoDB" id="765391at2759"/>
<accession>A0A835EKV7</accession>